<proteinExistence type="predicted"/>
<dbReference type="EMBL" id="LAIR01000002">
    <property type="protein sequence ID" value="KNX38364.1"/>
    <property type="molecule type" value="Genomic_DNA"/>
</dbReference>
<reference evidence="3" key="1">
    <citation type="submission" date="2015-03" db="EMBL/GenBank/DDBJ databases">
        <title>Luteipulveratus halotolerans sp. nov., a novel actinobacterium (Dermacoccaceae) from Sarawak, Malaysia.</title>
        <authorList>
            <person name="Juboi H."/>
            <person name="Basik A."/>
            <person name="Shamsul S.S."/>
            <person name="Arnold P."/>
            <person name="Schmitt E.K."/>
            <person name="Sanglier J.-J."/>
            <person name="Yeo T."/>
        </authorList>
    </citation>
    <scope>NUCLEOTIDE SEQUENCE [LARGE SCALE GENOMIC DNA]</scope>
    <source>
        <strain evidence="3">C296001</strain>
    </source>
</reference>
<protein>
    <submittedName>
        <fullName evidence="2">Uncharacterized protein</fullName>
    </submittedName>
</protein>
<keyword evidence="3" id="KW-1185">Reference proteome</keyword>
<dbReference type="RefSeq" id="WP_050670811.1">
    <property type="nucleotide sequence ID" value="NZ_LAIR01000002.1"/>
</dbReference>
<evidence type="ECO:0000256" key="1">
    <source>
        <dbReference type="SAM" id="MobiDB-lite"/>
    </source>
</evidence>
<dbReference type="AlphaFoldDB" id="A0A0L6CKW1"/>
<name>A0A0L6CKW1_9MICO</name>
<evidence type="ECO:0000313" key="3">
    <source>
        <dbReference type="Proteomes" id="UP000037397"/>
    </source>
</evidence>
<sequence>MLGEDGVERDIKVLGWRVDELEHQLGRMRVRSTAWTAVALLVLTLLVPQSRSAVQSRSSPPCCAATSTTERSPPGSSAYAA</sequence>
<dbReference type="Proteomes" id="UP000037397">
    <property type="component" value="Unassembled WGS sequence"/>
</dbReference>
<comment type="caution">
    <text evidence="2">The sequence shown here is derived from an EMBL/GenBank/DDBJ whole genome shotgun (WGS) entry which is preliminary data.</text>
</comment>
<accession>A0A0L6CKW1</accession>
<feature type="compositionally biased region" description="Polar residues" evidence="1">
    <location>
        <begin position="51"/>
        <end position="75"/>
    </location>
</feature>
<dbReference type="STRING" id="1631356.VV01_16360"/>
<organism evidence="2 3">
    <name type="scientific">Luteipulveratus halotolerans</name>
    <dbReference type="NCBI Taxonomy" id="1631356"/>
    <lineage>
        <taxon>Bacteria</taxon>
        <taxon>Bacillati</taxon>
        <taxon>Actinomycetota</taxon>
        <taxon>Actinomycetes</taxon>
        <taxon>Micrococcales</taxon>
        <taxon>Dermacoccaceae</taxon>
        <taxon>Luteipulveratus</taxon>
    </lineage>
</organism>
<evidence type="ECO:0000313" key="2">
    <source>
        <dbReference type="EMBL" id="KNX38364.1"/>
    </source>
</evidence>
<feature type="region of interest" description="Disordered" evidence="1">
    <location>
        <begin position="51"/>
        <end position="81"/>
    </location>
</feature>
<gene>
    <name evidence="2" type="ORF">VV01_16360</name>
</gene>